<evidence type="ECO:0000313" key="1">
    <source>
        <dbReference type="EMBL" id="ONH51131.1"/>
    </source>
</evidence>
<protein>
    <submittedName>
        <fullName evidence="1">Uncharacterized protein</fullName>
    </submittedName>
</protein>
<gene>
    <name evidence="1" type="ORF">BLL36_22425</name>
</gene>
<evidence type="ECO:0000313" key="2">
    <source>
        <dbReference type="Proteomes" id="UP000189295"/>
    </source>
</evidence>
<sequence>MNAALSIAGLTTATSTSSPVNAIAATAIGQALRGESTIHNARAISATPASVANNCTCSIPCACIIDRSSALSHSSFGTSPW</sequence>
<dbReference type="Proteomes" id="UP000189295">
    <property type="component" value="Unassembled WGS sequence"/>
</dbReference>
<organism evidence="1 2">
    <name type="scientific">Pseudomonas cedrina subsp. cedrina</name>
    <dbReference type="NCBI Taxonomy" id="76762"/>
    <lineage>
        <taxon>Bacteria</taxon>
        <taxon>Pseudomonadati</taxon>
        <taxon>Pseudomonadota</taxon>
        <taxon>Gammaproteobacteria</taxon>
        <taxon>Pseudomonadales</taxon>
        <taxon>Pseudomonadaceae</taxon>
        <taxon>Pseudomonas</taxon>
    </lineage>
</organism>
<name>A0A1V2K2N2_PSECE</name>
<dbReference type="AlphaFoldDB" id="A0A1V2K2N2"/>
<accession>A0A1V2K2N2</accession>
<reference evidence="1 2" key="1">
    <citation type="submission" date="2016-10" db="EMBL/GenBank/DDBJ databases">
        <title>Pseudomonas lactis sp. nov. and Pseudomonas paralactis sp. nov., isolated from bovine raw milk.</title>
        <authorList>
            <person name="Von Neubeck M."/>
            <person name="Huptas C."/>
            <person name="Glueck C."/>
            <person name="Krewinkel M."/>
            <person name="Stoeckel M."/>
            <person name="Stressler T."/>
            <person name="Fischer L."/>
            <person name="Hinrichs J."/>
            <person name="Scherer S."/>
            <person name="Wenning M."/>
        </authorList>
    </citation>
    <scope>NUCLEOTIDE SEQUENCE [LARGE SCALE GENOMIC DNA]</scope>
    <source>
        <strain evidence="1 2">DSM 17516</strain>
    </source>
</reference>
<comment type="caution">
    <text evidence="1">The sequence shown here is derived from an EMBL/GenBank/DDBJ whole genome shotgun (WGS) entry which is preliminary data.</text>
</comment>
<dbReference type="EMBL" id="MNPW01000012">
    <property type="protein sequence ID" value="ONH51131.1"/>
    <property type="molecule type" value="Genomic_DNA"/>
</dbReference>
<proteinExistence type="predicted"/>